<evidence type="ECO:0000313" key="2">
    <source>
        <dbReference type="EMBL" id="TQV78485.1"/>
    </source>
</evidence>
<feature type="transmembrane region" description="Helical" evidence="1">
    <location>
        <begin position="47"/>
        <end position="75"/>
    </location>
</feature>
<evidence type="ECO:0008006" key="4">
    <source>
        <dbReference type="Google" id="ProtNLM"/>
    </source>
</evidence>
<keyword evidence="1" id="KW-1133">Transmembrane helix</keyword>
<feature type="transmembrane region" description="Helical" evidence="1">
    <location>
        <begin position="14"/>
        <end position="35"/>
    </location>
</feature>
<proteinExistence type="predicted"/>
<keyword evidence="3" id="KW-1185">Reference proteome</keyword>
<gene>
    <name evidence="2" type="ORF">FKG95_18155</name>
</gene>
<name>A0A545TMM6_9PROT</name>
<dbReference type="Proteomes" id="UP000315252">
    <property type="component" value="Unassembled WGS sequence"/>
</dbReference>
<sequence length="82" mass="9235">MLIAKKSPDYFFDILTYGLIMFVVGSVIYFYTLNIPSFDIAIKETRLGLLAFVGFGLAVVGAFITFVSSILWYLARLHDNES</sequence>
<keyword evidence="1" id="KW-0472">Membrane</keyword>
<dbReference type="EMBL" id="VHSH01000006">
    <property type="protein sequence ID" value="TQV78485.1"/>
    <property type="molecule type" value="Genomic_DNA"/>
</dbReference>
<evidence type="ECO:0000256" key="1">
    <source>
        <dbReference type="SAM" id="Phobius"/>
    </source>
</evidence>
<accession>A0A545TMM6</accession>
<protein>
    <recommendedName>
        <fullName evidence="4">DUF485 domain-containing protein</fullName>
    </recommendedName>
</protein>
<comment type="caution">
    <text evidence="2">The sequence shown here is derived from an EMBL/GenBank/DDBJ whole genome shotgun (WGS) entry which is preliminary data.</text>
</comment>
<keyword evidence="1" id="KW-0812">Transmembrane</keyword>
<dbReference type="RefSeq" id="WP_142897818.1">
    <property type="nucleotide sequence ID" value="NZ_ML660057.1"/>
</dbReference>
<reference evidence="2 3" key="1">
    <citation type="submission" date="2019-06" db="EMBL/GenBank/DDBJ databases">
        <title>Whole genome sequence for Rhodospirillaceae sp. R148.</title>
        <authorList>
            <person name="Wang G."/>
        </authorList>
    </citation>
    <scope>NUCLEOTIDE SEQUENCE [LARGE SCALE GENOMIC DNA]</scope>
    <source>
        <strain evidence="2 3">R148</strain>
    </source>
</reference>
<dbReference type="AlphaFoldDB" id="A0A545TMM6"/>
<evidence type="ECO:0000313" key="3">
    <source>
        <dbReference type="Proteomes" id="UP000315252"/>
    </source>
</evidence>
<organism evidence="2 3">
    <name type="scientific">Denitrobaculum tricleocarpae</name>
    <dbReference type="NCBI Taxonomy" id="2591009"/>
    <lineage>
        <taxon>Bacteria</taxon>
        <taxon>Pseudomonadati</taxon>
        <taxon>Pseudomonadota</taxon>
        <taxon>Alphaproteobacteria</taxon>
        <taxon>Rhodospirillales</taxon>
        <taxon>Rhodospirillaceae</taxon>
        <taxon>Denitrobaculum</taxon>
    </lineage>
</organism>